<keyword evidence="2" id="KW-0716">Sensory transduction</keyword>
<keyword evidence="8" id="KW-0807">Transducer</keyword>
<gene>
    <name evidence="10" type="ORF">LSINAPIS_LOCUS12165</name>
</gene>
<dbReference type="AlphaFoldDB" id="A0A5E4QV01"/>
<feature type="transmembrane region" description="Helical" evidence="9">
    <location>
        <begin position="232"/>
        <end position="255"/>
    </location>
</feature>
<keyword evidence="3 9" id="KW-0812">Transmembrane</keyword>
<dbReference type="GO" id="GO:0004984">
    <property type="term" value="F:olfactory receptor activity"/>
    <property type="evidence" value="ECO:0007669"/>
    <property type="project" value="InterPro"/>
</dbReference>
<evidence type="ECO:0000256" key="1">
    <source>
        <dbReference type="ARBA" id="ARBA00004141"/>
    </source>
</evidence>
<evidence type="ECO:0000256" key="9">
    <source>
        <dbReference type="SAM" id="Phobius"/>
    </source>
</evidence>
<evidence type="ECO:0000256" key="4">
    <source>
        <dbReference type="ARBA" id="ARBA00022725"/>
    </source>
</evidence>
<keyword evidence="6 9" id="KW-0472">Membrane</keyword>
<evidence type="ECO:0008006" key="12">
    <source>
        <dbReference type="Google" id="ProtNLM"/>
    </source>
</evidence>
<evidence type="ECO:0000256" key="5">
    <source>
        <dbReference type="ARBA" id="ARBA00022989"/>
    </source>
</evidence>
<keyword evidence="7" id="KW-0675">Receptor</keyword>
<keyword evidence="5 9" id="KW-1133">Transmembrane helix</keyword>
<sequence length="317" mass="37107">MSTELHNNPITNTYPFVTDTLMFPMHLVYNDVLACYTLSYVIRTSDNMSDFNLKFYESFRIITIALRSNKCYPYVTRDKIWFLQVIAMFTLNFGIFILLLNSIIFYDVPAREFTTAIKNGIMAIVATTITFKYCILVRDKNSIIQFIERLNEDYEIAKHLSAEERDIVSKFSAKGVFVCKIWLIIAVITSILFPLKAFYLMGLSYSRGEFQLVPMYDLNYPKIINDYKTMPILYFILFSLTFYFDLFAMTMYMGFDPLVPVFMLHLCGQIHLLSRRIQKVFTGNNTNAVINENLKQINIKLSQIYICVVSRMRFIIL</sequence>
<dbReference type="EMBL" id="FZQP02005555">
    <property type="protein sequence ID" value="VVD01837.1"/>
    <property type="molecule type" value="Genomic_DNA"/>
</dbReference>
<name>A0A5E4QV01_9NEOP</name>
<feature type="transmembrane region" description="Helical" evidence="9">
    <location>
        <begin position="175"/>
        <end position="195"/>
    </location>
</feature>
<reference evidence="10 11" key="1">
    <citation type="submission" date="2017-07" db="EMBL/GenBank/DDBJ databases">
        <authorList>
            <person name="Talla V."/>
            <person name="Backstrom N."/>
        </authorList>
    </citation>
    <scope>NUCLEOTIDE SEQUENCE [LARGE SCALE GENOMIC DNA]</scope>
</reference>
<dbReference type="GO" id="GO:0007165">
    <property type="term" value="P:signal transduction"/>
    <property type="evidence" value="ECO:0007669"/>
    <property type="project" value="UniProtKB-KW"/>
</dbReference>
<evidence type="ECO:0000313" key="10">
    <source>
        <dbReference type="EMBL" id="VVD01837.1"/>
    </source>
</evidence>
<evidence type="ECO:0000256" key="6">
    <source>
        <dbReference type="ARBA" id="ARBA00023136"/>
    </source>
</evidence>
<dbReference type="Proteomes" id="UP000324832">
    <property type="component" value="Unassembled WGS sequence"/>
</dbReference>
<dbReference type="Pfam" id="PF02949">
    <property type="entry name" value="7tm_6"/>
    <property type="match status" value="1"/>
</dbReference>
<evidence type="ECO:0000313" key="11">
    <source>
        <dbReference type="Proteomes" id="UP000324832"/>
    </source>
</evidence>
<dbReference type="GO" id="GO:0005549">
    <property type="term" value="F:odorant binding"/>
    <property type="evidence" value="ECO:0007669"/>
    <property type="project" value="InterPro"/>
</dbReference>
<accession>A0A5E4QV01</accession>
<feature type="transmembrane region" description="Helical" evidence="9">
    <location>
        <begin position="80"/>
        <end position="104"/>
    </location>
</feature>
<protein>
    <recommendedName>
        <fullName evidence="12">Odorant receptor</fullName>
    </recommendedName>
</protein>
<evidence type="ECO:0000256" key="2">
    <source>
        <dbReference type="ARBA" id="ARBA00022606"/>
    </source>
</evidence>
<dbReference type="GO" id="GO:0016020">
    <property type="term" value="C:membrane"/>
    <property type="evidence" value="ECO:0007669"/>
    <property type="project" value="UniProtKB-SubCell"/>
</dbReference>
<keyword evidence="4" id="KW-0552">Olfaction</keyword>
<comment type="subcellular location">
    <subcellularLocation>
        <location evidence="1">Membrane</location>
        <topology evidence="1">Multi-pass membrane protein</topology>
    </subcellularLocation>
</comment>
<organism evidence="10 11">
    <name type="scientific">Leptidea sinapis</name>
    <dbReference type="NCBI Taxonomy" id="189913"/>
    <lineage>
        <taxon>Eukaryota</taxon>
        <taxon>Metazoa</taxon>
        <taxon>Ecdysozoa</taxon>
        <taxon>Arthropoda</taxon>
        <taxon>Hexapoda</taxon>
        <taxon>Insecta</taxon>
        <taxon>Pterygota</taxon>
        <taxon>Neoptera</taxon>
        <taxon>Endopterygota</taxon>
        <taxon>Lepidoptera</taxon>
        <taxon>Glossata</taxon>
        <taxon>Ditrysia</taxon>
        <taxon>Papilionoidea</taxon>
        <taxon>Pieridae</taxon>
        <taxon>Dismorphiinae</taxon>
        <taxon>Leptidea</taxon>
    </lineage>
</organism>
<evidence type="ECO:0000256" key="7">
    <source>
        <dbReference type="ARBA" id="ARBA00023170"/>
    </source>
</evidence>
<proteinExistence type="predicted"/>
<dbReference type="InterPro" id="IPR004117">
    <property type="entry name" value="7tm6_olfct_rcpt"/>
</dbReference>
<keyword evidence="11" id="KW-1185">Reference proteome</keyword>
<evidence type="ECO:0000256" key="8">
    <source>
        <dbReference type="ARBA" id="ARBA00023224"/>
    </source>
</evidence>
<evidence type="ECO:0000256" key="3">
    <source>
        <dbReference type="ARBA" id="ARBA00022692"/>
    </source>
</evidence>